<dbReference type="STRING" id="254877.A0A1V6TM44"/>
<dbReference type="Gene3D" id="3.90.180.10">
    <property type="entry name" value="Medium-chain alcohol dehydrogenases, catalytic domain"/>
    <property type="match status" value="1"/>
</dbReference>
<dbReference type="Proteomes" id="UP000191342">
    <property type="component" value="Unassembled WGS sequence"/>
</dbReference>
<evidence type="ECO:0000313" key="2">
    <source>
        <dbReference type="Proteomes" id="UP000191342"/>
    </source>
</evidence>
<protein>
    <submittedName>
        <fullName evidence="1">Uncharacterized protein</fullName>
    </submittedName>
</protein>
<name>A0A1V6TM44_9EURO</name>
<keyword evidence="2" id="KW-1185">Reference proteome</keyword>
<evidence type="ECO:0000313" key="1">
    <source>
        <dbReference type="EMBL" id="OQE27054.1"/>
    </source>
</evidence>
<sequence length="89" mass="10043">MEAVPDQEVHVALNTLTGDLLHSSFERCAGFGRFIDIGKRGILDHGVLDMSTFGRNISMPFDPSKLYISNKQAHHQLWKALLAWSLDLY</sequence>
<dbReference type="AlphaFoldDB" id="A0A1V6TM44"/>
<accession>A0A1V6TM44</accession>
<reference evidence="2" key="1">
    <citation type="journal article" date="2017" name="Nat. Microbiol.">
        <title>Global analysis of biosynthetic gene clusters reveals vast potential of secondary metabolite production in Penicillium species.</title>
        <authorList>
            <person name="Nielsen J.C."/>
            <person name="Grijseels S."/>
            <person name="Prigent S."/>
            <person name="Ji B."/>
            <person name="Dainat J."/>
            <person name="Nielsen K.F."/>
            <person name="Frisvad J.C."/>
            <person name="Workman M."/>
            <person name="Nielsen J."/>
        </authorList>
    </citation>
    <scope>NUCLEOTIDE SEQUENCE [LARGE SCALE GENOMIC DNA]</scope>
    <source>
        <strain evidence="2">IBT 14082</strain>
    </source>
</reference>
<dbReference type="EMBL" id="MLQL01000006">
    <property type="protein sequence ID" value="OQE27054.1"/>
    <property type="molecule type" value="Genomic_DNA"/>
</dbReference>
<comment type="caution">
    <text evidence="1">The sequence shown here is derived from an EMBL/GenBank/DDBJ whole genome shotgun (WGS) entry which is preliminary data.</text>
</comment>
<organism evidence="1 2">
    <name type="scientific">Penicillium flavigenum</name>
    <dbReference type="NCBI Taxonomy" id="254877"/>
    <lineage>
        <taxon>Eukaryota</taxon>
        <taxon>Fungi</taxon>
        <taxon>Dikarya</taxon>
        <taxon>Ascomycota</taxon>
        <taxon>Pezizomycotina</taxon>
        <taxon>Eurotiomycetes</taxon>
        <taxon>Eurotiomycetidae</taxon>
        <taxon>Eurotiales</taxon>
        <taxon>Aspergillaceae</taxon>
        <taxon>Penicillium</taxon>
    </lineage>
</organism>
<proteinExistence type="predicted"/>
<gene>
    <name evidence="1" type="ORF">PENFLA_c006G10604</name>
</gene>
<dbReference type="OrthoDB" id="329835at2759"/>